<feature type="domain" description="DNA/RNA non-specific endonuclease/pyrophosphatase/phosphodiesterase" evidence="4">
    <location>
        <begin position="538"/>
        <end position="777"/>
    </location>
</feature>
<sequence>QNDCSIPYAQPNRFQPVIASRNRGLLYPVNSWSIEVQNGETVDIVCSGFKNYLIGTKLSYLSAKCEQGNLTLPHNFSLKCMKKMQEIISETNKSCGIRGNSKVFKIGWSIPHQGISSQMEVCVKSGSFSTEYSKHIVMGSMYDGAGVTWMSRPRFRPVDPCDKAYKNQNQTLAALLGSATLANAYMYGWGRESFLSRGHLCPSADFHIQTWKDATFNYINTDLEDSVKIKSRTSTPRDLVIYTGAHEVLKLPDANKKPVSIFILKSMAVPEKMWKIVLDERKKEGVAFDLEDSVKIKSRTSTPRDLVIYTGAHEVLKLPDANKKPVSIFILKSMAVPEKMWKIVLDERKKEGVAFVLLNIPFNPKYPIPEPPLLCPDNTLSPKSHQHTKTNAPDLDFFKSVLPDTREMSNDQKRRRCHTRKNDCVLPLNSKADRCLPLIDSANRGLLYPKNSRAIVVHQNETVTIVCPGRGNTLVSARRASVTATCHLHGRLDLAIRNFVYKCTNPISEVVSETGIRCGSKGNSTIIEIGWELSRHTTESQVKVCFNPESLSSEYSRHILKGFGMQYRDLGFWTRPQFRMDSFFSHLQPSMSTAYNKQSQTIGALLGSQALGDDYIRGWGPESYLALMGALISGCRLRLPDLAFSKNLKNHYHRELEAHIRTRSTTPTRRDLEIYTRTHGVLKLPDVNGNPVSIFLLNESNKQRVPVPEYIWKVVIDRQESESIAFVMLNHPNHPQHSIQEPSPLCPDVCDEVTWIPWRNRNDKNKGKIYCCSLDSLRVRIPNIPIP</sequence>
<dbReference type="EMBL" id="KZ309239">
    <property type="protein sequence ID" value="KAG8237896.1"/>
    <property type="molecule type" value="Genomic_DNA"/>
</dbReference>
<dbReference type="OrthoDB" id="8194122at2759"/>
<protein>
    <recommendedName>
        <fullName evidence="4">DNA/RNA non-specific endonuclease/pyrophosphatase/phosphodiesterase domain-containing protein</fullName>
    </recommendedName>
</protein>
<keyword evidence="3" id="KW-0378">Hydrolase</keyword>
<dbReference type="InterPro" id="IPR001604">
    <property type="entry name" value="Endo_G_ENPP1-like_dom"/>
</dbReference>
<dbReference type="Proteomes" id="UP000792457">
    <property type="component" value="Unassembled WGS sequence"/>
</dbReference>
<dbReference type="InterPro" id="IPR044925">
    <property type="entry name" value="His-Me_finger_sf"/>
</dbReference>
<evidence type="ECO:0000313" key="5">
    <source>
        <dbReference type="EMBL" id="KAG8237896.1"/>
    </source>
</evidence>
<dbReference type="SUPFAM" id="SSF54060">
    <property type="entry name" value="His-Me finger endonucleases"/>
    <property type="match status" value="3"/>
</dbReference>
<organism evidence="5 6">
    <name type="scientific">Ladona fulva</name>
    <name type="common">Scarce chaser dragonfly</name>
    <name type="synonym">Libellula fulva</name>
    <dbReference type="NCBI Taxonomy" id="123851"/>
    <lineage>
        <taxon>Eukaryota</taxon>
        <taxon>Metazoa</taxon>
        <taxon>Ecdysozoa</taxon>
        <taxon>Arthropoda</taxon>
        <taxon>Hexapoda</taxon>
        <taxon>Insecta</taxon>
        <taxon>Pterygota</taxon>
        <taxon>Palaeoptera</taxon>
        <taxon>Odonata</taxon>
        <taxon>Epiprocta</taxon>
        <taxon>Anisoptera</taxon>
        <taxon>Libelluloidea</taxon>
        <taxon>Libellulidae</taxon>
        <taxon>Ladona</taxon>
    </lineage>
</organism>
<dbReference type="GO" id="GO:0005743">
    <property type="term" value="C:mitochondrial inner membrane"/>
    <property type="evidence" value="ECO:0007669"/>
    <property type="project" value="TreeGrafter"/>
</dbReference>
<evidence type="ECO:0000256" key="2">
    <source>
        <dbReference type="ARBA" id="ARBA00022722"/>
    </source>
</evidence>
<dbReference type="GO" id="GO:0005634">
    <property type="term" value="C:nucleus"/>
    <property type="evidence" value="ECO:0007669"/>
    <property type="project" value="TreeGrafter"/>
</dbReference>
<dbReference type="AlphaFoldDB" id="A0A8K0KQ87"/>
<keyword evidence="6" id="KW-1185">Reference proteome</keyword>
<dbReference type="GO" id="GO:0003676">
    <property type="term" value="F:nucleic acid binding"/>
    <property type="evidence" value="ECO:0007669"/>
    <property type="project" value="InterPro"/>
</dbReference>
<feature type="domain" description="DNA/RNA non-specific endonuclease/pyrophosphatase/phosphodiesterase" evidence="4">
    <location>
        <begin position="115"/>
        <end position="404"/>
    </location>
</feature>
<keyword evidence="2" id="KW-0540">Nuclease</keyword>
<dbReference type="GO" id="GO:0000014">
    <property type="term" value="F:single-stranded DNA endodeoxyribonuclease activity"/>
    <property type="evidence" value="ECO:0007669"/>
    <property type="project" value="TreeGrafter"/>
</dbReference>
<evidence type="ECO:0000313" key="6">
    <source>
        <dbReference type="Proteomes" id="UP000792457"/>
    </source>
</evidence>
<name>A0A8K0KQ87_LADFU</name>
<dbReference type="GO" id="GO:0046872">
    <property type="term" value="F:metal ion binding"/>
    <property type="evidence" value="ECO:0007669"/>
    <property type="project" value="InterPro"/>
</dbReference>
<dbReference type="SMART" id="SM00892">
    <property type="entry name" value="Endonuclease_NS"/>
    <property type="match status" value="2"/>
</dbReference>
<evidence type="ECO:0000256" key="3">
    <source>
        <dbReference type="ARBA" id="ARBA00022759"/>
    </source>
</evidence>
<dbReference type="GO" id="GO:0006309">
    <property type="term" value="P:apoptotic DNA fragmentation"/>
    <property type="evidence" value="ECO:0007669"/>
    <property type="project" value="TreeGrafter"/>
</dbReference>
<keyword evidence="3" id="KW-0255">Endonuclease</keyword>
<dbReference type="Pfam" id="PF01223">
    <property type="entry name" value="Endonuclease_NS"/>
    <property type="match status" value="2"/>
</dbReference>
<dbReference type="PANTHER" id="PTHR13966">
    <property type="entry name" value="ENDONUCLEASE RELATED"/>
    <property type="match status" value="1"/>
</dbReference>
<dbReference type="InterPro" id="IPR044929">
    <property type="entry name" value="DNA/RNA_non-sp_Endonuclease_sf"/>
</dbReference>
<gene>
    <name evidence="5" type="ORF">J437_LFUL017044</name>
</gene>
<comment type="similarity">
    <text evidence="1">Belongs to the DNA/RNA non-specific endonuclease family.</text>
</comment>
<feature type="non-terminal residue" evidence="5">
    <location>
        <position position="787"/>
    </location>
</feature>
<reference evidence="5" key="1">
    <citation type="submission" date="2013-04" db="EMBL/GenBank/DDBJ databases">
        <authorList>
            <person name="Qu J."/>
            <person name="Murali S.C."/>
            <person name="Bandaranaike D."/>
            <person name="Bellair M."/>
            <person name="Blankenburg K."/>
            <person name="Chao H."/>
            <person name="Dinh H."/>
            <person name="Doddapaneni H."/>
            <person name="Downs B."/>
            <person name="Dugan-Rocha S."/>
            <person name="Elkadiri S."/>
            <person name="Gnanaolivu R.D."/>
            <person name="Hernandez B."/>
            <person name="Javaid M."/>
            <person name="Jayaseelan J.C."/>
            <person name="Lee S."/>
            <person name="Li M."/>
            <person name="Ming W."/>
            <person name="Munidasa M."/>
            <person name="Muniz J."/>
            <person name="Nguyen L."/>
            <person name="Ongeri F."/>
            <person name="Osuji N."/>
            <person name="Pu L.-L."/>
            <person name="Puazo M."/>
            <person name="Qu C."/>
            <person name="Quiroz J."/>
            <person name="Raj R."/>
            <person name="Weissenberger G."/>
            <person name="Xin Y."/>
            <person name="Zou X."/>
            <person name="Han Y."/>
            <person name="Richards S."/>
            <person name="Worley K."/>
            <person name="Muzny D."/>
            <person name="Gibbs R."/>
        </authorList>
    </citation>
    <scope>NUCLEOTIDE SEQUENCE</scope>
    <source>
        <strain evidence="5">Sampled in the wild</strain>
    </source>
</reference>
<evidence type="ECO:0000256" key="1">
    <source>
        <dbReference type="ARBA" id="ARBA00010052"/>
    </source>
</evidence>
<dbReference type="InterPro" id="IPR040255">
    <property type="entry name" value="Non-specific_endonuclease"/>
</dbReference>
<dbReference type="Gene3D" id="3.40.570.10">
    <property type="entry name" value="Extracellular Endonuclease, subunit A"/>
    <property type="match status" value="2"/>
</dbReference>
<evidence type="ECO:0000259" key="4">
    <source>
        <dbReference type="SMART" id="SM00892"/>
    </source>
</evidence>
<dbReference type="GO" id="GO:0004521">
    <property type="term" value="F:RNA endonuclease activity"/>
    <property type="evidence" value="ECO:0007669"/>
    <property type="project" value="TreeGrafter"/>
</dbReference>
<reference evidence="5" key="2">
    <citation type="submission" date="2017-10" db="EMBL/GenBank/DDBJ databases">
        <title>Ladona fulva Genome sequencing and assembly.</title>
        <authorList>
            <person name="Murali S."/>
            <person name="Richards S."/>
            <person name="Bandaranaike D."/>
            <person name="Bellair M."/>
            <person name="Blankenburg K."/>
            <person name="Chao H."/>
            <person name="Dinh H."/>
            <person name="Doddapaneni H."/>
            <person name="Dugan-Rocha S."/>
            <person name="Elkadiri S."/>
            <person name="Gnanaolivu R."/>
            <person name="Hernandez B."/>
            <person name="Skinner E."/>
            <person name="Javaid M."/>
            <person name="Lee S."/>
            <person name="Li M."/>
            <person name="Ming W."/>
            <person name="Munidasa M."/>
            <person name="Muniz J."/>
            <person name="Nguyen L."/>
            <person name="Hughes D."/>
            <person name="Osuji N."/>
            <person name="Pu L.-L."/>
            <person name="Puazo M."/>
            <person name="Qu C."/>
            <person name="Quiroz J."/>
            <person name="Raj R."/>
            <person name="Weissenberger G."/>
            <person name="Xin Y."/>
            <person name="Zou X."/>
            <person name="Han Y."/>
            <person name="Worley K."/>
            <person name="Muzny D."/>
            <person name="Gibbs R."/>
        </authorList>
    </citation>
    <scope>NUCLEOTIDE SEQUENCE</scope>
    <source>
        <strain evidence="5">Sampled in the wild</strain>
    </source>
</reference>
<dbReference type="PANTHER" id="PTHR13966:SF19">
    <property type="entry name" value="NUCLEASE EXOG, MITOCHONDRIAL"/>
    <property type="match status" value="1"/>
</dbReference>
<comment type="caution">
    <text evidence="5">The sequence shown here is derived from an EMBL/GenBank/DDBJ whole genome shotgun (WGS) entry which is preliminary data.</text>
</comment>
<accession>A0A8K0KQ87</accession>
<proteinExistence type="inferred from homology"/>